<evidence type="ECO:0000256" key="3">
    <source>
        <dbReference type="ARBA" id="ARBA00022729"/>
    </source>
</evidence>
<dbReference type="Pfam" id="PF07980">
    <property type="entry name" value="SusD_RagB"/>
    <property type="match status" value="1"/>
</dbReference>
<dbReference type="PROSITE" id="PS51257">
    <property type="entry name" value="PROKAR_LIPOPROTEIN"/>
    <property type="match status" value="1"/>
</dbReference>
<sequence>MKKLTVFKSMVVSGLLFFQSCNYLDVVPDNAPTIDNAFTMRSEAIKYLATCYSYLPNDGEPTINPAFMAGDEFWLDYPTRSINGTNWNIARGNQSVTDPYVNYWDGHIINNVRERSMFNAIRDCNIFLENIQNPEKVRDMTQDERTTWEGEVLFLKAYYHFMLMRHYGPIPIMDVNVPVTAPIEETQVKRQPIDQVVDYIVKVLDEAASKLPSAVQSPVTDLGHITKPIALGIKAKVLLYAASPLFNGNTDYATFKNVDGTLFFNQSFQAEKWRKAAQAAKEAIAACEELGMNLYEFPTPVRPLSNTTMIQMSIRNAVTEKWNREIIWGNSNSRTWQLQYSSMAHIDPNNAGNNSVNGTLAPTIKIIEQFYTKNGVPMDEDKTLDFSNKNQLRAGTHEERFNNIENYRTARLHFDRENRFYANVGFDGGVWYMENSPSQTDENTWTTQLRLGLFGSGVSVPITTYYPKKLVNWKFAFKDGNSSHIEEYPWPMLRLADLYLMYAEALNESEGPTADVFLYLDKIRKRAGLEGVKESWAKYAFNSAKPTTKEGLRAIIQRERNIEMSFEGSRFWDLRRWKLAAQELNKNITGWDRNQDKDHPELFYQEQTFYQQRFVAPRDYFWPIKESDLLVNPNLVQNPGW</sequence>
<evidence type="ECO:0000313" key="9">
    <source>
        <dbReference type="EMBL" id="RKF30829.1"/>
    </source>
</evidence>
<evidence type="ECO:0000313" key="10">
    <source>
        <dbReference type="Proteomes" id="UP000286402"/>
    </source>
</evidence>
<keyword evidence="4" id="KW-0472">Membrane</keyword>
<organism evidence="9 10">
    <name type="scientific">Sphingobacterium siyangense</name>
    <dbReference type="NCBI Taxonomy" id="459529"/>
    <lineage>
        <taxon>Bacteria</taxon>
        <taxon>Pseudomonadati</taxon>
        <taxon>Bacteroidota</taxon>
        <taxon>Sphingobacteriia</taxon>
        <taxon>Sphingobacteriales</taxon>
        <taxon>Sphingobacteriaceae</taxon>
        <taxon>Sphingobacterium</taxon>
    </lineage>
</organism>
<dbReference type="Proteomes" id="UP000286402">
    <property type="component" value="Unassembled WGS sequence"/>
</dbReference>
<evidence type="ECO:0000256" key="5">
    <source>
        <dbReference type="ARBA" id="ARBA00023237"/>
    </source>
</evidence>
<accession>A0A420FD35</accession>
<evidence type="ECO:0000256" key="6">
    <source>
        <dbReference type="SAM" id="SignalP"/>
    </source>
</evidence>
<name>A0A420FD35_9SPHI</name>
<dbReference type="GO" id="GO:0009279">
    <property type="term" value="C:cell outer membrane"/>
    <property type="evidence" value="ECO:0007669"/>
    <property type="project" value="UniProtKB-SubCell"/>
</dbReference>
<feature type="domain" description="RagB/SusD" evidence="7">
    <location>
        <begin position="325"/>
        <end position="641"/>
    </location>
</feature>
<evidence type="ECO:0000259" key="8">
    <source>
        <dbReference type="Pfam" id="PF14322"/>
    </source>
</evidence>
<evidence type="ECO:0000256" key="2">
    <source>
        <dbReference type="ARBA" id="ARBA00006275"/>
    </source>
</evidence>
<dbReference type="InterPro" id="IPR012944">
    <property type="entry name" value="SusD_RagB_dom"/>
</dbReference>
<dbReference type="Pfam" id="PF14322">
    <property type="entry name" value="SusD-like_3"/>
    <property type="match status" value="1"/>
</dbReference>
<dbReference type="InterPro" id="IPR011990">
    <property type="entry name" value="TPR-like_helical_dom_sf"/>
</dbReference>
<comment type="subcellular location">
    <subcellularLocation>
        <location evidence="1">Cell outer membrane</location>
    </subcellularLocation>
</comment>
<evidence type="ECO:0000256" key="1">
    <source>
        <dbReference type="ARBA" id="ARBA00004442"/>
    </source>
</evidence>
<reference evidence="9 10" key="1">
    <citation type="submission" date="2016-07" db="EMBL/GenBank/DDBJ databases">
        <title>Genome analysis of Sphingobacterium siyangense T12B17.</title>
        <authorList>
            <person name="Xu D."/>
            <person name="Su Y."/>
            <person name="Zheng S."/>
        </authorList>
    </citation>
    <scope>NUCLEOTIDE SEQUENCE [LARGE SCALE GENOMIC DNA]</scope>
    <source>
        <strain evidence="9 10">T12B17</strain>
    </source>
</reference>
<dbReference type="RefSeq" id="WP_120336265.1">
    <property type="nucleotide sequence ID" value="NZ_JBBCTW010000011.1"/>
</dbReference>
<dbReference type="EMBL" id="MCAQ01000029">
    <property type="protein sequence ID" value="RKF30829.1"/>
    <property type="molecule type" value="Genomic_DNA"/>
</dbReference>
<feature type="signal peptide" evidence="6">
    <location>
        <begin position="1"/>
        <end position="23"/>
    </location>
</feature>
<proteinExistence type="inferred from homology"/>
<comment type="caution">
    <text evidence="9">The sequence shown here is derived from an EMBL/GenBank/DDBJ whole genome shotgun (WGS) entry which is preliminary data.</text>
</comment>
<dbReference type="InterPro" id="IPR033985">
    <property type="entry name" value="SusD-like_N"/>
</dbReference>
<evidence type="ECO:0000256" key="4">
    <source>
        <dbReference type="ARBA" id="ARBA00023136"/>
    </source>
</evidence>
<evidence type="ECO:0000259" key="7">
    <source>
        <dbReference type="Pfam" id="PF07980"/>
    </source>
</evidence>
<keyword evidence="5" id="KW-0998">Cell outer membrane</keyword>
<comment type="similarity">
    <text evidence="2">Belongs to the SusD family.</text>
</comment>
<dbReference type="Gene3D" id="1.25.40.390">
    <property type="match status" value="1"/>
</dbReference>
<protein>
    <submittedName>
        <fullName evidence="9">Carbohydrate-binding protein SusD</fullName>
    </submittedName>
</protein>
<keyword evidence="3 6" id="KW-0732">Signal</keyword>
<feature type="chain" id="PRO_5019117006" evidence="6">
    <location>
        <begin position="24"/>
        <end position="641"/>
    </location>
</feature>
<keyword evidence="10" id="KW-1185">Reference proteome</keyword>
<gene>
    <name evidence="9" type="ORF">BCY89_17975</name>
</gene>
<dbReference type="AlphaFoldDB" id="A0A420FD35"/>
<feature type="domain" description="SusD-like N-terminal" evidence="8">
    <location>
        <begin position="87"/>
        <end position="239"/>
    </location>
</feature>
<dbReference type="SUPFAM" id="SSF48452">
    <property type="entry name" value="TPR-like"/>
    <property type="match status" value="1"/>
</dbReference>